<dbReference type="SUPFAM" id="SSF53335">
    <property type="entry name" value="S-adenosyl-L-methionine-dependent methyltransferases"/>
    <property type="match status" value="1"/>
</dbReference>
<dbReference type="Proteomes" id="UP000221165">
    <property type="component" value="Unassembled WGS sequence"/>
</dbReference>
<dbReference type="PANTHER" id="PTHR42912">
    <property type="entry name" value="METHYLTRANSFERASE"/>
    <property type="match status" value="1"/>
</dbReference>
<dbReference type="OrthoDB" id="416496at2759"/>
<keyword evidence="2" id="KW-0808">Transferase</keyword>
<keyword evidence="3" id="KW-1185">Reference proteome</keyword>
<proteinExistence type="predicted"/>
<dbReference type="RefSeq" id="XP_067926226.1">
    <property type="nucleotide sequence ID" value="XM_068061802.1"/>
</dbReference>
<dbReference type="InterPro" id="IPR041698">
    <property type="entry name" value="Methyltransf_25"/>
</dbReference>
<dbReference type="Pfam" id="PF13649">
    <property type="entry name" value="Methyltransf_25"/>
    <property type="match status" value="1"/>
</dbReference>
<dbReference type="PROSITE" id="PS51257">
    <property type="entry name" value="PROKAR_LIPOPROTEIN"/>
    <property type="match status" value="1"/>
</dbReference>
<dbReference type="CDD" id="cd02440">
    <property type="entry name" value="AdoMet_MTases"/>
    <property type="match status" value="1"/>
</dbReference>
<reference evidence="2 3" key="1">
    <citation type="journal article" date="2017" name="Int. J. Parasitol.">
        <title>The genome of the protozoan parasite Cystoisospora suis and a reverse vaccinology approach to identify vaccine candidates.</title>
        <authorList>
            <person name="Palmieri N."/>
            <person name="Shrestha A."/>
            <person name="Ruttkowski B."/>
            <person name="Beck T."/>
            <person name="Vogl C."/>
            <person name="Tomley F."/>
            <person name="Blake D.P."/>
            <person name="Joachim A."/>
        </authorList>
    </citation>
    <scope>NUCLEOTIDE SEQUENCE [LARGE SCALE GENOMIC DNA]</scope>
    <source>
        <strain evidence="2 3">Wien I</strain>
    </source>
</reference>
<dbReference type="VEuPathDB" id="ToxoDB:CSUI_001597"/>
<keyword evidence="2" id="KW-0489">Methyltransferase</keyword>
<accession>A0A2C6LC64</accession>
<gene>
    <name evidence="2" type="ORF">CSUI_001597</name>
</gene>
<dbReference type="Gene3D" id="3.40.50.150">
    <property type="entry name" value="Vaccinia Virus protein VP39"/>
    <property type="match status" value="1"/>
</dbReference>
<dbReference type="InterPro" id="IPR050508">
    <property type="entry name" value="Methyltransf_Superfamily"/>
</dbReference>
<organism evidence="2 3">
    <name type="scientific">Cystoisospora suis</name>
    <dbReference type="NCBI Taxonomy" id="483139"/>
    <lineage>
        <taxon>Eukaryota</taxon>
        <taxon>Sar</taxon>
        <taxon>Alveolata</taxon>
        <taxon>Apicomplexa</taxon>
        <taxon>Conoidasida</taxon>
        <taxon>Coccidia</taxon>
        <taxon>Eucoccidiorida</taxon>
        <taxon>Eimeriorina</taxon>
        <taxon>Sarcocystidae</taxon>
        <taxon>Cystoisospora</taxon>
    </lineage>
</organism>
<evidence type="ECO:0000313" key="2">
    <source>
        <dbReference type="EMBL" id="PHJ24553.1"/>
    </source>
</evidence>
<protein>
    <submittedName>
        <fullName evidence="2">Methyltransferase domain-containing</fullName>
    </submittedName>
</protein>
<dbReference type="PANTHER" id="PTHR42912:SF80">
    <property type="entry name" value="METHYLTRANSFERASE DOMAIN-CONTAINING PROTEIN"/>
    <property type="match status" value="1"/>
</dbReference>
<evidence type="ECO:0000259" key="1">
    <source>
        <dbReference type="Pfam" id="PF13649"/>
    </source>
</evidence>
<dbReference type="GO" id="GO:0008168">
    <property type="term" value="F:methyltransferase activity"/>
    <property type="evidence" value="ECO:0007669"/>
    <property type="project" value="UniProtKB-KW"/>
</dbReference>
<dbReference type="EMBL" id="MIGC01000643">
    <property type="protein sequence ID" value="PHJ24553.1"/>
    <property type="molecule type" value="Genomic_DNA"/>
</dbReference>
<name>A0A2C6LC64_9APIC</name>
<dbReference type="InterPro" id="IPR029063">
    <property type="entry name" value="SAM-dependent_MTases_sf"/>
</dbReference>
<comment type="caution">
    <text evidence="2">The sequence shown here is derived from an EMBL/GenBank/DDBJ whole genome shotgun (WGS) entry which is preliminary data.</text>
</comment>
<dbReference type="AlphaFoldDB" id="A0A2C6LC64"/>
<dbReference type="GO" id="GO:0032259">
    <property type="term" value="P:methylation"/>
    <property type="evidence" value="ECO:0007669"/>
    <property type="project" value="UniProtKB-KW"/>
</dbReference>
<dbReference type="GeneID" id="94425013"/>
<feature type="domain" description="Methyltransferase" evidence="1">
    <location>
        <begin position="80"/>
        <end position="150"/>
    </location>
</feature>
<sequence length="173" mass="19334">MSARNTAFGLAGAALFGGACYMGYIMTKKPPTRACPNERQRREIFDKSAASWDHEIALDETLLGIRKWRKQLVSRASGNVLEVAAGTGRNFKFYNAEKVTRLVVTDFSRPMLVKALEKKGLLGTIPVEFKVQNSMQLQFPDESFDTVVDTFGETTLSRCRVGVSRYPEVTRTT</sequence>
<evidence type="ECO:0000313" key="3">
    <source>
        <dbReference type="Proteomes" id="UP000221165"/>
    </source>
</evidence>